<dbReference type="EMBL" id="CP053418">
    <property type="protein sequence ID" value="QJW84663.1"/>
    <property type="molecule type" value="Genomic_DNA"/>
</dbReference>
<proteinExistence type="predicted"/>
<dbReference type="Proteomes" id="UP000500826">
    <property type="component" value="Chromosome"/>
</dbReference>
<accession>A0ABX6P3K8</accession>
<evidence type="ECO:0000313" key="1">
    <source>
        <dbReference type="EMBL" id="QJW84663.1"/>
    </source>
</evidence>
<evidence type="ECO:0000313" key="2">
    <source>
        <dbReference type="Proteomes" id="UP000500826"/>
    </source>
</evidence>
<name>A0ABX6P3K8_9BURK</name>
<gene>
    <name evidence="1" type="ORF">HK414_16080</name>
</gene>
<sequence length="124" mass="13285">MHFEIDDLDLQMNHGGKWAGLTLAPSIDFEASSDDGVFEVLTGGEKVELDFDHRTVGFSVGHALIQIDDFIYVEGGFALTKQEGVRVDIITGYDATPSLASAAGLGTQLAALAGSDHSRRTTMR</sequence>
<protein>
    <submittedName>
        <fullName evidence="1">Uncharacterized protein</fullName>
    </submittedName>
</protein>
<keyword evidence="2" id="KW-1185">Reference proteome</keyword>
<reference evidence="1 2" key="2">
    <citation type="submission" date="2020-05" db="EMBL/GenBank/DDBJ databases">
        <authorList>
            <person name="Khan S.A."/>
            <person name="Jeon C.O."/>
            <person name="Chun B.H."/>
        </authorList>
    </citation>
    <scope>NUCLEOTIDE SEQUENCE [LARGE SCALE GENOMIC DNA]</scope>
    <source>
        <strain evidence="1 2">H242</strain>
    </source>
</reference>
<reference evidence="1 2" key="1">
    <citation type="submission" date="2020-05" db="EMBL/GenBank/DDBJ databases">
        <title>Ramlibacter rhizophilus sp. nov., isolated from rhizosphere soil of national flower Mugunghwa from South Korea.</title>
        <authorList>
            <person name="Zheng-Fei Y."/>
            <person name="Huan T."/>
        </authorList>
    </citation>
    <scope>NUCLEOTIDE SEQUENCE [LARGE SCALE GENOMIC DNA]</scope>
    <source>
        <strain evidence="1 2">H242</strain>
    </source>
</reference>
<organism evidence="1 2">
    <name type="scientific">Ramlibacter terrae</name>
    <dbReference type="NCBI Taxonomy" id="2732511"/>
    <lineage>
        <taxon>Bacteria</taxon>
        <taxon>Pseudomonadati</taxon>
        <taxon>Pseudomonadota</taxon>
        <taxon>Betaproteobacteria</taxon>
        <taxon>Burkholderiales</taxon>
        <taxon>Comamonadaceae</taxon>
        <taxon>Ramlibacter</taxon>
    </lineage>
</organism>